<dbReference type="GeneID" id="39989487"/>
<accession>A0A1X0NK34</accession>
<dbReference type="GO" id="GO:0006364">
    <property type="term" value="P:rRNA processing"/>
    <property type="evidence" value="ECO:0007669"/>
    <property type="project" value="UniProtKB-KW"/>
</dbReference>
<comment type="caution">
    <text evidence="7">The sequence shown here is derived from an EMBL/GenBank/DDBJ whole genome shotgun (WGS) entry which is preliminary data.</text>
</comment>
<evidence type="ECO:0000313" key="7">
    <source>
        <dbReference type="EMBL" id="ORC85017.1"/>
    </source>
</evidence>
<dbReference type="GO" id="GO:0071028">
    <property type="term" value="P:nuclear mRNA surveillance"/>
    <property type="evidence" value="ECO:0007669"/>
    <property type="project" value="TreeGrafter"/>
</dbReference>
<dbReference type="PANTHER" id="PTHR11953:SF1">
    <property type="entry name" value="EXOSOME COMPLEX COMPONENT RRP46"/>
    <property type="match status" value="1"/>
</dbReference>
<dbReference type="AlphaFoldDB" id="A0A1X0NK34"/>
<proteinExistence type="inferred from homology"/>
<keyword evidence="3" id="KW-0698">rRNA processing</keyword>
<evidence type="ECO:0000259" key="6">
    <source>
        <dbReference type="Pfam" id="PF01138"/>
    </source>
</evidence>
<dbReference type="Proteomes" id="UP000192257">
    <property type="component" value="Unassembled WGS sequence"/>
</dbReference>
<dbReference type="SUPFAM" id="SSF54211">
    <property type="entry name" value="Ribosomal protein S5 domain 2-like"/>
    <property type="match status" value="1"/>
</dbReference>
<evidence type="ECO:0000256" key="2">
    <source>
        <dbReference type="ARBA" id="ARBA00006678"/>
    </source>
</evidence>
<sequence>MSTTLVRRDGRGEREMRGKELQTSVFNQFDGSAWYAQGLTTVAASVNGPVAARQEDYRKCHVRVNVTRAARVPQAGGTDRLCLEQEREEQRRTDGETERLLTTFVEAVVLLERFPRCVLEIHVTVLGDDGSLLAVATNAVMCALLDAGVPCRTTIAAVSVAVCAPHDNEALLPLTSSGASLSEASSSASLLLLDPTMAEEATDEVRSVATTTFILSNPNGGGGGVLASNMHLYPHRSKHVKSVSAKDFAAMAALAARAAVTIFTFMQNCGVPLE</sequence>
<dbReference type="PANTHER" id="PTHR11953">
    <property type="entry name" value="EXOSOME COMPLEX COMPONENT"/>
    <property type="match status" value="1"/>
</dbReference>
<evidence type="ECO:0000256" key="3">
    <source>
        <dbReference type="ARBA" id="ARBA00022552"/>
    </source>
</evidence>
<dbReference type="GO" id="GO:0000176">
    <property type="term" value="C:nuclear exosome (RNase complex)"/>
    <property type="evidence" value="ECO:0007669"/>
    <property type="project" value="TreeGrafter"/>
</dbReference>
<dbReference type="Pfam" id="PF01138">
    <property type="entry name" value="RNase_PH"/>
    <property type="match status" value="1"/>
</dbReference>
<reference evidence="7 8" key="1">
    <citation type="submission" date="2017-03" db="EMBL/GenBank/DDBJ databases">
        <title>An alternative strategy for trypanosome survival in the mammalian bloodstream revealed through genome and transcriptome analysis of the ubiquitous bovine parasite Trypanosoma (Megatrypanum) theileri.</title>
        <authorList>
            <person name="Kelly S."/>
            <person name="Ivens A."/>
            <person name="Mott A."/>
            <person name="O'Neill E."/>
            <person name="Emms D."/>
            <person name="Macleod O."/>
            <person name="Voorheis P."/>
            <person name="Matthews J."/>
            <person name="Matthews K."/>
            <person name="Carrington M."/>
        </authorList>
    </citation>
    <scope>NUCLEOTIDE SEQUENCE [LARGE SCALE GENOMIC DNA]</scope>
    <source>
        <strain evidence="7">Edinburgh</strain>
    </source>
</reference>
<protein>
    <submittedName>
        <fullName evidence="7">Putative ribosomal RNA processing protein 41B, putative,3 exoribonuclease</fullName>
    </submittedName>
</protein>
<organism evidence="7 8">
    <name type="scientific">Trypanosoma theileri</name>
    <dbReference type="NCBI Taxonomy" id="67003"/>
    <lineage>
        <taxon>Eukaryota</taxon>
        <taxon>Discoba</taxon>
        <taxon>Euglenozoa</taxon>
        <taxon>Kinetoplastea</taxon>
        <taxon>Metakinetoplastina</taxon>
        <taxon>Trypanosomatida</taxon>
        <taxon>Trypanosomatidae</taxon>
        <taxon>Trypanosoma</taxon>
    </lineage>
</organism>
<dbReference type="GO" id="GO:0005730">
    <property type="term" value="C:nucleolus"/>
    <property type="evidence" value="ECO:0007669"/>
    <property type="project" value="TreeGrafter"/>
</dbReference>
<feature type="domain" description="Exoribonuclease phosphorolytic" evidence="6">
    <location>
        <begin position="15"/>
        <end position="150"/>
    </location>
</feature>
<dbReference type="GO" id="GO:0000177">
    <property type="term" value="C:cytoplasmic exosome (RNase complex)"/>
    <property type="evidence" value="ECO:0007669"/>
    <property type="project" value="TreeGrafter"/>
</dbReference>
<evidence type="ECO:0000256" key="4">
    <source>
        <dbReference type="ARBA" id="ARBA00022835"/>
    </source>
</evidence>
<keyword evidence="8" id="KW-1185">Reference proteome</keyword>
<evidence type="ECO:0000256" key="5">
    <source>
        <dbReference type="ARBA" id="ARBA00023242"/>
    </source>
</evidence>
<dbReference type="InterPro" id="IPR001247">
    <property type="entry name" value="ExoRNase_PH_dom1"/>
</dbReference>
<keyword evidence="5" id="KW-0539">Nucleus</keyword>
<dbReference type="GO" id="GO:0003723">
    <property type="term" value="F:RNA binding"/>
    <property type="evidence" value="ECO:0007669"/>
    <property type="project" value="TreeGrafter"/>
</dbReference>
<dbReference type="VEuPathDB" id="TriTrypDB:TM35_000391910"/>
<comment type="subcellular location">
    <subcellularLocation>
        <location evidence="1">Nucleus</location>
    </subcellularLocation>
</comment>
<dbReference type="InterPro" id="IPR027408">
    <property type="entry name" value="PNPase/RNase_PH_dom_sf"/>
</dbReference>
<evidence type="ECO:0000313" key="8">
    <source>
        <dbReference type="Proteomes" id="UP000192257"/>
    </source>
</evidence>
<dbReference type="Gene3D" id="3.30.230.70">
    <property type="entry name" value="GHMP Kinase, N-terminal domain"/>
    <property type="match status" value="1"/>
</dbReference>
<dbReference type="RefSeq" id="XP_028879083.1">
    <property type="nucleotide sequence ID" value="XM_029029707.1"/>
</dbReference>
<dbReference type="InterPro" id="IPR050080">
    <property type="entry name" value="RNase_PH"/>
</dbReference>
<dbReference type="GO" id="GO:0071051">
    <property type="term" value="P:poly(A)-dependent snoRNA 3'-end processing"/>
    <property type="evidence" value="ECO:0007669"/>
    <property type="project" value="TreeGrafter"/>
</dbReference>
<dbReference type="InterPro" id="IPR020568">
    <property type="entry name" value="Ribosomal_Su5_D2-typ_SF"/>
</dbReference>
<dbReference type="GO" id="GO:0034475">
    <property type="term" value="P:U4 snRNA 3'-end processing"/>
    <property type="evidence" value="ECO:0007669"/>
    <property type="project" value="TreeGrafter"/>
</dbReference>
<dbReference type="STRING" id="67003.A0A1X0NK34"/>
<comment type="similarity">
    <text evidence="2">Belongs to the RNase PH family.</text>
</comment>
<dbReference type="GO" id="GO:0016075">
    <property type="term" value="P:rRNA catabolic process"/>
    <property type="evidence" value="ECO:0007669"/>
    <property type="project" value="TreeGrafter"/>
</dbReference>
<dbReference type="EMBL" id="NBCO01000039">
    <property type="protein sequence ID" value="ORC85017.1"/>
    <property type="molecule type" value="Genomic_DNA"/>
</dbReference>
<keyword evidence="4" id="KW-0271">Exosome</keyword>
<gene>
    <name evidence="7" type="ORF">TM35_000391910</name>
</gene>
<dbReference type="OrthoDB" id="27298at2759"/>
<evidence type="ECO:0000256" key="1">
    <source>
        <dbReference type="ARBA" id="ARBA00004123"/>
    </source>
</evidence>
<name>A0A1X0NK34_9TRYP</name>